<dbReference type="InterPro" id="IPR012878">
    <property type="entry name" value="Beta-AFase-like_GH127_cat"/>
</dbReference>
<evidence type="ECO:0000259" key="2">
    <source>
        <dbReference type="Pfam" id="PF07944"/>
    </source>
</evidence>
<reference evidence="5 6" key="1">
    <citation type="submission" date="2016-10" db="EMBL/GenBank/DDBJ databases">
        <authorList>
            <person name="de Groot N.N."/>
        </authorList>
    </citation>
    <scope>NUCLEOTIDE SEQUENCE [LARGE SCALE GENOMIC DNA]</scope>
    <source>
        <strain evidence="5 6">CGMCC 4.5739</strain>
    </source>
</reference>
<dbReference type="InterPro" id="IPR049046">
    <property type="entry name" value="Beta-AFase-like_GH127_middle"/>
</dbReference>
<dbReference type="Pfam" id="PF20737">
    <property type="entry name" value="Glyco_hydro127C"/>
    <property type="match status" value="1"/>
</dbReference>
<organism evidence="5 6">
    <name type="scientific">Streptomyces aidingensis</name>
    <dbReference type="NCBI Taxonomy" id="910347"/>
    <lineage>
        <taxon>Bacteria</taxon>
        <taxon>Bacillati</taxon>
        <taxon>Actinomycetota</taxon>
        <taxon>Actinomycetes</taxon>
        <taxon>Kitasatosporales</taxon>
        <taxon>Streptomycetaceae</taxon>
        <taxon>Streptomyces</taxon>
    </lineage>
</organism>
<evidence type="ECO:0008006" key="7">
    <source>
        <dbReference type="Google" id="ProtNLM"/>
    </source>
</evidence>
<dbReference type="SUPFAM" id="SSF48208">
    <property type="entry name" value="Six-hairpin glycosidases"/>
    <property type="match status" value="1"/>
</dbReference>
<gene>
    <name evidence="5" type="ORF">SAMN05421773_1183</name>
</gene>
<proteinExistence type="predicted"/>
<dbReference type="AlphaFoldDB" id="A0A1I1T184"/>
<evidence type="ECO:0000313" key="5">
    <source>
        <dbReference type="EMBL" id="SFD52449.1"/>
    </source>
</evidence>
<dbReference type="Proteomes" id="UP000199207">
    <property type="component" value="Unassembled WGS sequence"/>
</dbReference>
<sequence length="668" mass="72053">MRENTDMTVAEHAPHRTPGAAPRGGSPVVPTRGPLRPLGMAEAALTGGPWAALQRTNATASLDHCERWMERVGWLANFDRVAEGTTGGDRPGWCFSDSEVYKLLEALAWEHGRTGDPRHEAAIRRLTTRIGRAQDPDGYLNTCFGHPGQPPRYSDLEFGHELYCTGHLLQAAVARLRTAGEDALVALARRAADHVCAVFGPRGLPGICGHPEIEVGLAELGRALDEPRYLAQARLFLDRRGHRTLKDIPLGRAYFQDDIPVRQAVAWRGHAVRALYLSAAAVDIAVEHRDRELLDAIERQWTRTVARRTHLTGGMGSRHQDEGFGEDWELPPDRAYCETCAGVASVMVSWRLFLATGRVRYADLMERTFYNVIAASPRSDGRAFFYANPLQQRVAGEPSDDDAVSPRAEGGTRAAWFDVSCCPTNVARTLATWHTCLAAAGQDGLTLLQYAPAEIRTVLGDGRALGLETETGYPYDGLVTVRVAQAPPGRVRLRLRIPAWAGGAELEEGGRRRPVAPGWAVVDRELAAGEEIRLRLPLAPRFTWPDPRIDALRGCVAVERGPLVYCAESVHLPDGAALDGLAVDTSVAPVADTEPGGGDGGDGGRVRVRALLTSPGGPGPEPAWPYGGAAETGGTGGEPAALTLTPYYRWAESGPTAMRVWLPAAPGA</sequence>
<dbReference type="EMBL" id="FOLM01000018">
    <property type="protein sequence ID" value="SFD52449.1"/>
    <property type="molecule type" value="Genomic_DNA"/>
</dbReference>
<dbReference type="RefSeq" id="WP_245834478.1">
    <property type="nucleotide sequence ID" value="NZ_FOLM01000018.1"/>
</dbReference>
<feature type="domain" description="Non-reducing end beta-L-arabinofuranosidase-like GH127 middle" evidence="3">
    <location>
        <begin position="447"/>
        <end position="538"/>
    </location>
</feature>
<dbReference type="GO" id="GO:0005975">
    <property type="term" value="P:carbohydrate metabolic process"/>
    <property type="evidence" value="ECO:0007669"/>
    <property type="project" value="InterPro"/>
</dbReference>
<dbReference type="PANTHER" id="PTHR43465">
    <property type="entry name" value="DUF1680 DOMAIN PROTEIN (AFU_ORTHOLOGUE AFUA_1G08910)"/>
    <property type="match status" value="1"/>
</dbReference>
<dbReference type="Pfam" id="PF20736">
    <property type="entry name" value="Glyco_hydro127M"/>
    <property type="match status" value="1"/>
</dbReference>
<evidence type="ECO:0000313" key="6">
    <source>
        <dbReference type="Proteomes" id="UP000199207"/>
    </source>
</evidence>
<protein>
    <recommendedName>
        <fullName evidence="7">Beta-L-arabinofuranosidase, GH127</fullName>
    </recommendedName>
</protein>
<dbReference type="InterPro" id="IPR049174">
    <property type="entry name" value="Beta-AFase-like"/>
</dbReference>
<dbReference type="InterPro" id="IPR008928">
    <property type="entry name" value="6-hairpin_glycosidase_sf"/>
</dbReference>
<dbReference type="STRING" id="910347.SAMN05421773_1183"/>
<name>A0A1I1T184_9ACTN</name>
<dbReference type="InterPro" id="IPR049049">
    <property type="entry name" value="Beta-AFase-like_GH127_C"/>
</dbReference>
<feature type="region of interest" description="Disordered" evidence="1">
    <location>
        <begin position="1"/>
        <end position="36"/>
    </location>
</feature>
<accession>A0A1I1T184</accession>
<feature type="domain" description="Non-reducing end beta-L-arabinofuranosidase-like GH127 catalytic" evidence="2">
    <location>
        <begin position="45"/>
        <end position="432"/>
    </location>
</feature>
<dbReference type="Pfam" id="PF07944">
    <property type="entry name" value="Beta-AFase-like_GH127_cat"/>
    <property type="match status" value="1"/>
</dbReference>
<evidence type="ECO:0000259" key="4">
    <source>
        <dbReference type="Pfam" id="PF20737"/>
    </source>
</evidence>
<evidence type="ECO:0000256" key="1">
    <source>
        <dbReference type="SAM" id="MobiDB-lite"/>
    </source>
</evidence>
<dbReference type="PANTHER" id="PTHR43465:SF2">
    <property type="entry name" value="DUF1680 DOMAIN PROTEIN (AFU_ORTHOLOGUE AFUA_1G08910)"/>
    <property type="match status" value="1"/>
</dbReference>
<feature type="domain" description="Non-reducing end beta-L-arabinofuranosidase-like GH127 C-terminal" evidence="4">
    <location>
        <begin position="541"/>
        <end position="663"/>
    </location>
</feature>
<evidence type="ECO:0000259" key="3">
    <source>
        <dbReference type="Pfam" id="PF20736"/>
    </source>
</evidence>
<keyword evidence="6" id="KW-1185">Reference proteome</keyword>